<dbReference type="GO" id="GO:0046872">
    <property type="term" value="F:metal ion binding"/>
    <property type="evidence" value="ECO:0007669"/>
    <property type="project" value="UniProtKB-UniRule"/>
</dbReference>
<evidence type="ECO:0000256" key="2">
    <source>
        <dbReference type="ARBA" id="ARBA00011643"/>
    </source>
</evidence>
<dbReference type="PANTHER" id="PTHR13799">
    <property type="entry name" value="NGG1 INTERACTING FACTOR 3"/>
    <property type="match status" value="1"/>
</dbReference>
<proteinExistence type="inferred from homology"/>
<accession>A0A9X4RVJ8</accession>
<comment type="subunit">
    <text evidence="2">Homohexamer.</text>
</comment>
<dbReference type="PANTHER" id="PTHR13799:SF14">
    <property type="entry name" value="GTP CYCLOHYDROLASE 1 TYPE 2 HOMOLOG"/>
    <property type="match status" value="1"/>
</dbReference>
<sequence length="365" mass="40086">MQLKQIINALENWAPKSDAEDFDNVGLLVGDPSAEVNKALVTLDVTDEVMEEAIDENADLIITFHPLIFKGLKRLSGNSRVERLVVKAIQNNIAIYAIHTNLDAQLNGVNGRICSQLGLKNNQILMPKNHNLHKLVFYVPHKDAEKVKDAIFATGAGTIGNYAECSFSLKGEGTFMPVGSANPTLGEMYVRHTEPETKVEILVQGHQIGAALQAMRDAHPYEEVAYDLIALKNPDQTKGMGQIGELENPMNEDDFLKLVKTNLPTDCIRHSNLSGKKIKKVAVLGGSGAFGIAAAKAAGADAFVTADMKYHDFFLADEDILLCDIGHYESEQFTKNHITSYITEKFPNFAILISGINTNPINYYI</sequence>
<comment type="similarity">
    <text evidence="1 5">Belongs to the GTP cyclohydrolase I type 2/NIF3 family.</text>
</comment>
<dbReference type="FunFam" id="3.40.1390.30:FF:000001">
    <property type="entry name" value="GTP cyclohydrolase 1 type 2"/>
    <property type="match status" value="1"/>
</dbReference>
<feature type="binding site" evidence="6">
    <location>
        <position position="65"/>
    </location>
    <ligand>
        <name>a divalent metal cation</name>
        <dbReference type="ChEBI" id="CHEBI:60240"/>
        <label>1</label>
    </ligand>
</feature>
<dbReference type="NCBIfam" id="TIGR00486">
    <property type="entry name" value="YbgI_SA1388"/>
    <property type="match status" value="1"/>
</dbReference>
<keyword evidence="4 5" id="KW-0479">Metal-binding</keyword>
<evidence type="ECO:0000256" key="3">
    <source>
        <dbReference type="ARBA" id="ARBA00022112"/>
    </source>
</evidence>
<keyword evidence="8" id="KW-1185">Reference proteome</keyword>
<dbReference type="InterPro" id="IPR002678">
    <property type="entry name" value="DUF34/NIF3"/>
</dbReference>
<organism evidence="7 8">
    <name type="scientific">Profundicola chukchiensis</name>
    <dbReference type="NCBI Taxonomy" id="2961959"/>
    <lineage>
        <taxon>Bacteria</taxon>
        <taxon>Pseudomonadati</taxon>
        <taxon>Bacteroidota</taxon>
        <taxon>Flavobacteriia</taxon>
        <taxon>Flavobacteriales</taxon>
        <taxon>Weeksellaceae</taxon>
        <taxon>Profundicola</taxon>
    </lineage>
</organism>
<dbReference type="Proteomes" id="UP001152599">
    <property type="component" value="Unassembled WGS sequence"/>
</dbReference>
<dbReference type="AlphaFoldDB" id="A0A9X4RVJ8"/>
<reference evidence="7" key="1">
    <citation type="submission" date="2022-07" db="EMBL/GenBank/DDBJ databases">
        <title>Description and genome-wide analysis of Profundicola chukchiensis gen. nov., sp. nov., marine bacteria isolated from bottom sediments of the Chukchi Sea.</title>
        <authorList>
            <person name="Romanenko L."/>
            <person name="Otstavnykh N."/>
            <person name="Kurilenko V."/>
            <person name="Eremeev V."/>
            <person name="Velansky P."/>
            <person name="Mikhailov V."/>
            <person name="Isaeva M."/>
        </authorList>
    </citation>
    <scope>NUCLEOTIDE SEQUENCE</scope>
    <source>
        <strain evidence="7">KMM 9713</strain>
    </source>
</reference>
<feature type="binding site" evidence="6">
    <location>
        <position position="327"/>
    </location>
    <ligand>
        <name>a divalent metal cation</name>
        <dbReference type="ChEBI" id="CHEBI:60240"/>
        <label>1</label>
    </ligand>
</feature>
<dbReference type="SUPFAM" id="SSF102705">
    <property type="entry name" value="NIF3 (NGG1p interacting factor 3)-like"/>
    <property type="match status" value="1"/>
</dbReference>
<comment type="caution">
    <text evidence="7">The sequence shown here is derived from an EMBL/GenBank/DDBJ whole genome shotgun (WGS) entry which is preliminary data.</text>
</comment>
<protein>
    <recommendedName>
        <fullName evidence="3 5">GTP cyclohydrolase 1 type 2 homolog</fullName>
    </recommendedName>
</protein>
<dbReference type="RefSeq" id="WP_304421086.1">
    <property type="nucleotide sequence ID" value="NZ_JANCMU010000006.1"/>
</dbReference>
<evidence type="ECO:0000313" key="8">
    <source>
        <dbReference type="Proteomes" id="UP001152599"/>
    </source>
</evidence>
<dbReference type="Pfam" id="PF01784">
    <property type="entry name" value="DUF34_NIF3"/>
    <property type="match status" value="1"/>
</dbReference>
<feature type="binding site" evidence="6">
    <location>
        <position position="331"/>
    </location>
    <ligand>
        <name>a divalent metal cation</name>
        <dbReference type="ChEBI" id="CHEBI:60240"/>
        <label>1</label>
    </ligand>
</feature>
<dbReference type="GO" id="GO:0005737">
    <property type="term" value="C:cytoplasm"/>
    <property type="evidence" value="ECO:0007669"/>
    <property type="project" value="TreeGrafter"/>
</dbReference>
<dbReference type="InterPro" id="IPR015867">
    <property type="entry name" value="N-reg_PII/ATP_PRibTrfase_C"/>
</dbReference>
<name>A0A9X4RVJ8_9FLAO</name>
<dbReference type="Gene3D" id="3.40.1390.30">
    <property type="entry name" value="NIF3 (NGG1p interacting factor 3)-like"/>
    <property type="match status" value="1"/>
</dbReference>
<evidence type="ECO:0000256" key="1">
    <source>
        <dbReference type="ARBA" id="ARBA00006964"/>
    </source>
</evidence>
<dbReference type="EMBL" id="JANCMU010000006">
    <property type="protein sequence ID" value="MDG4946756.1"/>
    <property type="molecule type" value="Genomic_DNA"/>
</dbReference>
<evidence type="ECO:0000256" key="6">
    <source>
        <dbReference type="PIRSR" id="PIRSR602678-1"/>
    </source>
</evidence>
<dbReference type="PIRSF" id="PIRSF037489">
    <property type="entry name" value="UCP037489_NIF3_YqfO"/>
    <property type="match status" value="1"/>
</dbReference>
<dbReference type="Gene3D" id="3.30.70.120">
    <property type="match status" value="1"/>
</dbReference>
<evidence type="ECO:0000256" key="4">
    <source>
        <dbReference type="ARBA" id="ARBA00022723"/>
    </source>
</evidence>
<evidence type="ECO:0000256" key="5">
    <source>
        <dbReference type="PIRNR" id="PIRNR037489"/>
    </source>
</evidence>
<gene>
    <name evidence="7" type="ORF">NMK71_10030</name>
</gene>
<dbReference type="InterPro" id="IPR036069">
    <property type="entry name" value="DUF34/NIF3_sf"/>
</dbReference>
<dbReference type="InterPro" id="IPR017221">
    <property type="entry name" value="DUF34/NIF3_bac"/>
</dbReference>
<evidence type="ECO:0000313" key="7">
    <source>
        <dbReference type="EMBL" id="MDG4946756.1"/>
    </source>
</evidence>
<feature type="binding site" evidence="6">
    <location>
        <position position="103"/>
    </location>
    <ligand>
        <name>a divalent metal cation</name>
        <dbReference type="ChEBI" id="CHEBI:60240"/>
        <label>1</label>
    </ligand>
</feature>